<organism evidence="1 2">
    <name type="scientific">Dongia rigui</name>
    <dbReference type="NCBI Taxonomy" id="940149"/>
    <lineage>
        <taxon>Bacteria</taxon>
        <taxon>Pseudomonadati</taxon>
        <taxon>Pseudomonadota</taxon>
        <taxon>Alphaproteobacteria</taxon>
        <taxon>Rhodospirillales</taxon>
        <taxon>Dongiaceae</taxon>
        <taxon>Dongia</taxon>
    </lineage>
</organism>
<name>A0ABU5E568_9PROT</name>
<comment type="caution">
    <text evidence="1">The sequence shown here is derived from an EMBL/GenBank/DDBJ whole genome shotgun (WGS) entry which is preliminary data.</text>
</comment>
<gene>
    <name evidence="1" type="ORF">SMD31_20690</name>
</gene>
<sequence length="152" mass="17620">MDEHVAGILAAAEHPVLKRLIALWDEKRAGRVWPSRADFDPIEMKYALGDISLYDVEENPRRYWCRLDGTRQVELFGVDCSQRYLDDCFPADYYALAVESYGRTVAEGRPQYYQRKVPYAGRIIRYEFVVLPQSSDGAKVDQLMVVLTPHWD</sequence>
<evidence type="ECO:0000313" key="2">
    <source>
        <dbReference type="Proteomes" id="UP001271769"/>
    </source>
</evidence>
<protein>
    <submittedName>
        <fullName evidence="1">PAS domain-containing protein</fullName>
    </submittedName>
</protein>
<keyword evidence="2" id="KW-1185">Reference proteome</keyword>
<dbReference type="EMBL" id="JAXCLX010000004">
    <property type="protein sequence ID" value="MDY0874370.1"/>
    <property type="molecule type" value="Genomic_DNA"/>
</dbReference>
<dbReference type="RefSeq" id="WP_320502837.1">
    <property type="nucleotide sequence ID" value="NZ_JAXCLX010000004.1"/>
</dbReference>
<reference evidence="1 2" key="1">
    <citation type="journal article" date="2013" name="Antonie Van Leeuwenhoek">
        <title>Dongia rigui sp. nov., isolated from freshwater of a large wetland in Korea.</title>
        <authorList>
            <person name="Baik K.S."/>
            <person name="Hwang Y.M."/>
            <person name="Choi J.S."/>
            <person name="Kwon J."/>
            <person name="Seong C.N."/>
        </authorList>
    </citation>
    <scope>NUCLEOTIDE SEQUENCE [LARGE SCALE GENOMIC DNA]</scope>
    <source>
        <strain evidence="1 2">04SU4-P</strain>
    </source>
</reference>
<dbReference type="Pfam" id="PF07310">
    <property type="entry name" value="PAS_5"/>
    <property type="match status" value="1"/>
</dbReference>
<dbReference type="InterPro" id="IPR009922">
    <property type="entry name" value="DUF1457"/>
</dbReference>
<evidence type="ECO:0000313" key="1">
    <source>
        <dbReference type="EMBL" id="MDY0874370.1"/>
    </source>
</evidence>
<dbReference type="Proteomes" id="UP001271769">
    <property type="component" value="Unassembled WGS sequence"/>
</dbReference>
<accession>A0ABU5E568</accession>
<proteinExistence type="predicted"/>